<keyword evidence="9 11" id="KW-1208">Phospholipid metabolism</keyword>
<dbReference type="InterPro" id="IPR025202">
    <property type="entry name" value="PLD-like_dom"/>
</dbReference>
<dbReference type="GO" id="GO:0008444">
    <property type="term" value="F:CDP-diacylglycerol-glycerol-3-phosphate 3-phosphatidyltransferase activity"/>
    <property type="evidence" value="ECO:0007669"/>
    <property type="project" value="UniProtKB-EC"/>
</dbReference>
<keyword evidence="4 11" id="KW-0444">Lipid biosynthesis</keyword>
<protein>
    <recommendedName>
        <fullName evidence="11">CDP-diacylglycerol--glycerol-3-phosphate 3-phosphatidyltransferase</fullName>
        <ecNumber evidence="11">2.7.8.5</ecNumber>
    </recommendedName>
</protein>
<comment type="function">
    <text evidence="1 11">Functions in the biosynthesis of the anionic phospholipids phosphatidylglycerol and cardiolipin.</text>
</comment>
<comment type="pathway">
    <text evidence="2 11">Phospholipid metabolism; phosphatidylglycerol biosynthesis; phosphatidylglycerol from CDP-diacylglycerol: step 1/2.</text>
</comment>
<dbReference type="InterPro" id="IPR016270">
    <property type="entry name" value="PGS1"/>
</dbReference>
<dbReference type="OrthoDB" id="10250191at2759"/>
<evidence type="ECO:0000256" key="11">
    <source>
        <dbReference type="RuleBase" id="RU365024"/>
    </source>
</evidence>
<evidence type="ECO:0000256" key="4">
    <source>
        <dbReference type="ARBA" id="ARBA00022516"/>
    </source>
</evidence>
<sequence>MCSLALRIFKRLALLRQSIYLSMYSRFHEPRLLGVTAEVKTCFVRSLFARHKMHIAMLDEEKLRDVDIHMQQEAISLSWLCTVAPAFPVNGSKITIIHEPETFYSTLLEKCRHAKKRITLASLYIGTGALETELVNVIEQAMNGGTVQVRILMDYMRGSRGKHNSRKMLEPLLKDKYGDRCKVFLYHTPKLRGVMKATMPERFNELVGLQHMKLYMIDDDLIISGANLSNDYFTNRQDRYFVIEDCQELCDFYNKLVEKVAEFSFLLQPDGNTSLNPAVDCHPYKGSRKIFTQEAASRIQTLFQSEIEKRVNLDKAEADTWVFPLVQMGQLNICHDSEVTLKLLQVAPAGATLKLATGYFNLTSEYSRAILGDSRATCHFLTAHPTANGFFNARGIAGGIPAAYTRIEESFFNLCERMAQQRRIRLWEFMKPGWTYHAKGLWYILPGQQKPSLTLIGSPNFGYRSVNRDLETQIAVVTKNEKLQDALHEEQTRLFSCAKPVTRKTFSQQDRIPPAWVCAIVLFFRYYF</sequence>
<dbReference type="CDD" id="cd09137">
    <property type="entry name" value="PLDc_PGS1_euk_2"/>
    <property type="match status" value="1"/>
</dbReference>
<dbReference type="AlphaFoldDB" id="A0A3L8DI65"/>
<keyword evidence="6" id="KW-0677">Repeat</keyword>
<keyword evidence="5 11" id="KW-0808">Transferase</keyword>
<evidence type="ECO:0000256" key="2">
    <source>
        <dbReference type="ARBA" id="ARBA00005042"/>
    </source>
</evidence>
<evidence type="ECO:0000256" key="8">
    <source>
        <dbReference type="ARBA" id="ARBA00023209"/>
    </source>
</evidence>
<reference evidence="13 14" key="1">
    <citation type="journal article" date="2018" name="Genome Res.">
        <title>The genomic architecture and molecular evolution of ant odorant receptors.</title>
        <authorList>
            <person name="McKenzie S.K."/>
            <person name="Kronauer D.J.C."/>
        </authorList>
    </citation>
    <scope>NUCLEOTIDE SEQUENCE [LARGE SCALE GENOMIC DNA]</scope>
    <source>
        <strain evidence="13">Clonal line C1</strain>
    </source>
</reference>
<name>A0A3L8DI65_OOCBI</name>
<dbReference type="Pfam" id="PF13091">
    <property type="entry name" value="PLDc_2"/>
    <property type="match status" value="1"/>
</dbReference>
<dbReference type="PANTHER" id="PTHR12586">
    <property type="entry name" value="CDP-DIACYLGLYCEROL--SERINE O-PHOSPHATIDYLTRANSFERASE"/>
    <property type="match status" value="1"/>
</dbReference>
<keyword evidence="8 11" id="KW-0594">Phospholipid biosynthesis</keyword>
<evidence type="ECO:0000313" key="13">
    <source>
        <dbReference type="EMBL" id="RLU20145.1"/>
    </source>
</evidence>
<evidence type="ECO:0000259" key="12">
    <source>
        <dbReference type="PROSITE" id="PS50035"/>
    </source>
</evidence>
<dbReference type="GO" id="GO:0005524">
    <property type="term" value="F:ATP binding"/>
    <property type="evidence" value="ECO:0007669"/>
    <property type="project" value="UniProtKB-KW"/>
</dbReference>
<dbReference type="UniPathway" id="UPA00084">
    <property type="reaction ID" value="UER00503"/>
</dbReference>
<feature type="domain" description="PLD phosphodiesterase" evidence="12">
    <location>
        <begin position="206"/>
        <end position="232"/>
    </location>
</feature>
<evidence type="ECO:0000256" key="5">
    <source>
        <dbReference type="ARBA" id="ARBA00022679"/>
    </source>
</evidence>
<comment type="similarity">
    <text evidence="3 11">Belongs to the CDP-alcohol phosphatidyltransferase class-II family.</text>
</comment>
<keyword evidence="11" id="KW-0547">Nucleotide-binding</keyword>
<keyword evidence="11" id="KW-0496">Mitochondrion</keyword>
<comment type="caution">
    <text evidence="13">The sequence shown here is derived from an EMBL/GenBank/DDBJ whole genome shotgun (WGS) entry which is preliminary data.</text>
</comment>
<dbReference type="GO" id="GO:0005739">
    <property type="term" value="C:mitochondrion"/>
    <property type="evidence" value="ECO:0007669"/>
    <property type="project" value="UniProtKB-SubCell"/>
</dbReference>
<keyword evidence="11" id="KW-0067">ATP-binding</keyword>
<dbReference type="InterPro" id="IPR001736">
    <property type="entry name" value="PLipase_D/transphosphatidylase"/>
</dbReference>
<gene>
    <name evidence="13" type="ORF">DMN91_006751</name>
</gene>
<keyword evidence="7 11" id="KW-0443">Lipid metabolism</keyword>
<evidence type="ECO:0000256" key="1">
    <source>
        <dbReference type="ARBA" id="ARBA00003537"/>
    </source>
</evidence>
<dbReference type="PANTHER" id="PTHR12586:SF1">
    <property type="entry name" value="CDP-DIACYLGLYCEROL--GLYCEROL-3-PHOSPHATE 3-PHOSPHATIDYLTRANSFERASE, MITOCHONDRIAL"/>
    <property type="match status" value="1"/>
</dbReference>
<comment type="subcellular location">
    <subcellularLocation>
        <location evidence="11">Mitochondrion</location>
    </subcellularLocation>
</comment>
<dbReference type="SMART" id="SM00155">
    <property type="entry name" value="PLDc"/>
    <property type="match status" value="1"/>
</dbReference>
<evidence type="ECO:0000256" key="3">
    <source>
        <dbReference type="ARBA" id="ARBA00010682"/>
    </source>
</evidence>
<proteinExistence type="inferred from homology"/>
<evidence type="ECO:0000256" key="7">
    <source>
        <dbReference type="ARBA" id="ARBA00023098"/>
    </source>
</evidence>
<dbReference type="EMBL" id="QOIP01000007">
    <property type="protein sequence ID" value="RLU20145.1"/>
    <property type="molecule type" value="Genomic_DNA"/>
</dbReference>
<organism evidence="13 14">
    <name type="scientific">Ooceraea biroi</name>
    <name type="common">Clonal raider ant</name>
    <name type="synonym">Cerapachys biroi</name>
    <dbReference type="NCBI Taxonomy" id="2015173"/>
    <lineage>
        <taxon>Eukaryota</taxon>
        <taxon>Metazoa</taxon>
        <taxon>Ecdysozoa</taxon>
        <taxon>Arthropoda</taxon>
        <taxon>Hexapoda</taxon>
        <taxon>Insecta</taxon>
        <taxon>Pterygota</taxon>
        <taxon>Neoptera</taxon>
        <taxon>Endopterygota</taxon>
        <taxon>Hymenoptera</taxon>
        <taxon>Apocrita</taxon>
        <taxon>Aculeata</taxon>
        <taxon>Formicoidea</taxon>
        <taxon>Formicidae</taxon>
        <taxon>Dorylinae</taxon>
        <taxon>Ooceraea</taxon>
    </lineage>
</organism>
<accession>A0A3L8DI65</accession>
<dbReference type="PROSITE" id="PS50035">
    <property type="entry name" value="PLD"/>
    <property type="match status" value="1"/>
</dbReference>
<dbReference type="EC" id="2.7.8.5" evidence="11"/>
<dbReference type="GO" id="GO:0032049">
    <property type="term" value="P:cardiolipin biosynthetic process"/>
    <property type="evidence" value="ECO:0007669"/>
    <property type="project" value="InterPro"/>
</dbReference>
<evidence type="ECO:0000256" key="10">
    <source>
        <dbReference type="ARBA" id="ARBA00048586"/>
    </source>
</evidence>
<dbReference type="Proteomes" id="UP000279307">
    <property type="component" value="Chromosome 7"/>
</dbReference>
<evidence type="ECO:0000313" key="14">
    <source>
        <dbReference type="Proteomes" id="UP000279307"/>
    </source>
</evidence>
<dbReference type="Gene3D" id="3.30.870.10">
    <property type="entry name" value="Endonuclease Chain A"/>
    <property type="match status" value="2"/>
</dbReference>
<dbReference type="SUPFAM" id="SSF56024">
    <property type="entry name" value="Phospholipase D/nuclease"/>
    <property type="match status" value="1"/>
</dbReference>
<comment type="catalytic activity">
    <reaction evidence="10 11">
        <text>a CDP-1,2-diacyl-sn-glycerol + sn-glycerol 3-phosphate = a 1,2-diacyl-sn-glycero-3-phospho-(1'-sn-glycero-3'-phosphate) + CMP + H(+)</text>
        <dbReference type="Rhea" id="RHEA:12593"/>
        <dbReference type="ChEBI" id="CHEBI:15378"/>
        <dbReference type="ChEBI" id="CHEBI:57597"/>
        <dbReference type="ChEBI" id="CHEBI:58332"/>
        <dbReference type="ChEBI" id="CHEBI:60110"/>
        <dbReference type="ChEBI" id="CHEBI:60377"/>
        <dbReference type="EC" id="2.7.8.5"/>
    </reaction>
</comment>
<evidence type="ECO:0000256" key="9">
    <source>
        <dbReference type="ARBA" id="ARBA00023264"/>
    </source>
</evidence>
<dbReference type="CDD" id="cd09135">
    <property type="entry name" value="PLDc_PGS1_euk_1"/>
    <property type="match status" value="1"/>
</dbReference>
<evidence type="ECO:0000256" key="6">
    <source>
        <dbReference type="ARBA" id="ARBA00022737"/>
    </source>
</evidence>